<organism evidence="8 9">
    <name type="scientific">Trema orientale</name>
    <name type="common">Charcoal tree</name>
    <name type="synonym">Celtis orientalis</name>
    <dbReference type="NCBI Taxonomy" id="63057"/>
    <lineage>
        <taxon>Eukaryota</taxon>
        <taxon>Viridiplantae</taxon>
        <taxon>Streptophyta</taxon>
        <taxon>Embryophyta</taxon>
        <taxon>Tracheophyta</taxon>
        <taxon>Spermatophyta</taxon>
        <taxon>Magnoliopsida</taxon>
        <taxon>eudicotyledons</taxon>
        <taxon>Gunneridae</taxon>
        <taxon>Pentapetalae</taxon>
        <taxon>rosids</taxon>
        <taxon>fabids</taxon>
        <taxon>Rosales</taxon>
        <taxon>Cannabaceae</taxon>
        <taxon>Trema</taxon>
    </lineage>
</organism>
<evidence type="ECO:0000256" key="6">
    <source>
        <dbReference type="SAM" id="Coils"/>
    </source>
</evidence>
<dbReference type="GO" id="GO:0003700">
    <property type="term" value="F:DNA-binding transcription factor activity"/>
    <property type="evidence" value="ECO:0007669"/>
    <property type="project" value="InterPro"/>
</dbReference>
<dbReference type="InterPro" id="IPR036388">
    <property type="entry name" value="WH-like_DNA-bd_sf"/>
</dbReference>
<sequence length="231" mass="25984">MAKNEVEAQLAHDDHELINSHGAGHIISATSSSSGQSPRAKGPAPFLSKTYDLLEESGGVVLGAGAGEDHHGRKKTTTSNIVSWNVEGNGFIVWSLAEFSELLLPKYFKHNNFSSFIRQLNTYGFKKTSSKRWEFKHDKFQKGCRHMLVEITRKKCEPSVFPAFLKAAEDNAAAAAEENGRLQLMEENKSLRREKMELQTQIAQFKALEDKLLDCLAHHMGDNHKKFRRLC</sequence>
<feature type="domain" description="HSF-type DNA-binding" evidence="7">
    <location>
        <begin position="42"/>
        <end position="154"/>
    </location>
</feature>
<keyword evidence="9" id="KW-1185">Reference proteome</keyword>
<dbReference type="GO" id="GO:0006357">
    <property type="term" value="P:regulation of transcription by RNA polymerase II"/>
    <property type="evidence" value="ECO:0007669"/>
    <property type="project" value="TreeGrafter"/>
</dbReference>
<evidence type="ECO:0000256" key="5">
    <source>
        <dbReference type="RuleBase" id="RU004020"/>
    </source>
</evidence>
<dbReference type="SMART" id="SM00415">
    <property type="entry name" value="HSF"/>
    <property type="match status" value="1"/>
</dbReference>
<evidence type="ECO:0000259" key="7">
    <source>
        <dbReference type="SMART" id="SM00415"/>
    </source>
</evidence>
<dbReference type="Pfam" id="PF00447">
    <property type="entry name" value="HSF_DNA-bind"/>
    <property type="match status" value="1"/>
</dbReference>
<keyword evidence="4" id="KW-0539">Nucleus</keyword>
<evidence type="ECO:0000313" key="9">
    <source>
        <dbReference type="Proteomes" id="UP000237000"/>
    </source>
</evidence>
<proteinExistence type="inferred from homology"/>
<gene>
    <name evidence="8" type="ORF">TorRG33x02_079950</name>
</gene>
<dbReference type="FunFam" id="1.10.10.10:FF:000660">
    <property type="entry name" value="Heat stress transcription factor A-6b"/>
    <property type="match status" value="1"/>
</dbReference>
<dbReference type="Gene3D" id="1.10.10.10">
    <property type="entry name" value="Winged helix-like DNA-binding domain superfamily/Winged helix DNA-binding domain"/>
    <property type="match status" value="1"/>
</dbReference>
<comment type="subcellular location">
    <subcellularLocation>
        <location evidence="1">Nucleus</location>
    </subcellularLocation>
</comment>
<evidence type="ECO:0000256" key="1">
    <source>
        <dbReference type="ARBA" id="ARBA00004123"/>
    </source>
</evidence>
<dbReference type="InterPro" id="IPR036390">
    <property type="entry name" value="WH_DNA-bd_sf"/>
</dbReference>
<dbReference type="EMBL" id="JXTC01000040">
    <property type="protein sequence ID" value="PON96065.1"/>
    <property type="molecule type" value="Genomic_DNA"/>
</dbReference>
<reference evidence="9" key="1">
    <citation type="submission" date="2016-06" db="EMBL/GenBank/DDBJ databases">
        <title>Parallel loss of symbiosis genes in relatives of nitrogen-fixing non-legume Parasponia.</title>
        <authorList>
            <person name="Van Velzen R."/>
            <person name="Holmer R."/>
            <person name="Bu F."/>
            <person name="Rutten L."/>
            <person name="Van Zeijl A."/>
            <person name="Liu W."/>
            <person name="Santuari L."/>
            <person name="Cao Q."/>
            <person name="Sharma T."/>
            <person name="Shen D."/>
            <person name="Roswanjaya Y."/>
            <person name="Wardhani T."/>
            <person name="Kalhor M.S."/>
            <person name="Jansen J."/>
            <person name="Van den Hoogen J."/>
            <person name="Gungor B."/>
            <person name="Hartog M."/>
            <person name="Hontelez J."/>
            <person name="Verver J."/>
            <person name="Yang W.-C."/>
            <person name="Schijlen E."/>
            <person name="Repin R."/>
            <person name="Schilthuizen M."/>
            <person name="Schranz E."/>
            <person name="Heidstra R."/>
            <person name="Miyata K."/>
            <person name="Fedorova E."/>
            <person name="Kohlen W."/>
            <person name="Bisseling T."/>
            <person name="Smit S."/>
            <person name="Geurts R."/>
        </authorList>
    </citation>
    <scope>NUCLEOTIDE SEQUENCE [LARGE SCALE GENOMIC DNA]</scope>
    <source>
        <strain evidence="9">cv. RG33-2</strain>
    </source>
</reference>
<evidence type="ECO:0000313" key="8">
    <source>
        <dbReference type="EMBL" id="PON96065.1"/>
    </source>
</evidence>
<dbReference type="GO" id="GO:0005634">
    <property type="term" value="C:nucleus"/>
    <property type="evidence" value="ECO:0007669"/>
    <property type="project" value="UniProtKB-SubCell"/>
</dbReference>
<comment type="caution">
    <text evidence="8">The sequence shown here is derived from an EMBL/GenBank/DDBJ whole genome shotgun (WGS) entry which is preliminary data.</text>
</comment>
<accession>A0A2P5FE37</accession>
<dbReference type="GO" id="GO:0000978">
    <property type="term" value="F:RNA polymerase II cis-regulatory region sequence-specific DNA binding"/>
    <property type="evidence" value="ECO:0007669"/>
    <property type="project" value="TreeGrafter"/>
</dbReference>
<dbReference type="STRING" id="63057.A0A2P5FE37"/>
<keyword evidence="6" id="KW-0175">Coiled coil</keyword>
<dbReference type="InParanoid" id="A0A2P5FE37"/>
<evidence type="ECO:0000256" key="2">
    <source>
        <dbReference type="ARBA" id="ARBA00023016"/>
    </source>
</evidence>
<keyword evidence="2 8" id="KW-0346">Stress response</keyword>
<dbReference type="PANTHER" id="PTHR10015:SF308">
    <property type="entry name" value="HSF-TYPE DNA-BINDING DOMAIN-CONTAINING PROTEIN"/>
    <property type="match status" value="1"/>
</dbReference>
<name>A0A2P5FE37_TREOI</name>
<dbReference type="SUPFAM" id="SSF46785">
    <property type="entry name" value="Winged helix' DNA-binding domain"/>
    <property type="match status" value="1"/>
</dbReference>
<evidence type="ECO:0000256" key="4">
    <source>
        <dbReference type="ARBA" id="ARBA00023242"/>
    </source>
</evidence>
<dbReference type="AlphaFoldDB" id="A0A2P5FE37"/>
<feature type="coiled-coil region" evidence="6">
    <location>
        <begin position="165"/>
        <end position="211"/>
    </location>
</feature>
<keyword evidence="3" id="KW-0238">DNA-binding</keyword>
<comment type="similarity">
    <text evidence="5">Belongs to the HSF family.</text>
</comment>
<evidence type="ECO:0000256" key="3">
    <source>
        <dbReference type="ARBA" id="ARBA00023125"/>
    </source>
</evidence>
<dbReference type="InterPro" id="IPR000232">
    <property type="entry name" value="HSF_DNA-bd"/>
</dbReference>
<protein>
    <submittedName>
        <fullName evidence="8">Heat shock transcription factor</fullName>
    </submittedName>
</protein>
<dbReference type="OrthoDB" id="60033at2759"/>
<dbReference type="Proteomes" id="UP000237000">
    <property type="component" value="Unassembled WGS sequence"/>
</dbReference>
<dbReference type="PANTHER" id="PTHR10015">
    <property type="entry name" value="HEAT SHOCK TRANSCRIPTION FACTOR"/>
    <property type="match status" value="1"/>
</dbReference>